<evidence type="ECO:0008006" key="4">
    <source>
        <dbReference type="Google" id="ProtNLM"/>
    </source>
</evidence>
<feature type="region of interest" description="Disordered" evidence="1">
    <location>
        <begin position="19"/>
        <end position="54"/>
    </location>
</feature>
<dbReference type="PROSITE" id="PS51257">
    <property type="entry name" value="PROKAR_LIPOPROTEIN"/>
    <property type="match status" value="1"/>
</dbReference>
<name>A0A3N2H6Y0_9PSEU</name>
<evidence type="ECO:0000256" key="1">
    <source>
        <dbReference type="SAM" id="MobiDB-lite"/>
    </source>
</evidence>
<dbReference type="EMBL" id="RKHY01000001">
    <property type="protein sequence ID" value="ROS44654.1"/>
    <property type="molecule type" value="Genomic_DNA"/>
</dbReference>
<comment type="caution">
    <text evidence="2">The sequence shown here is derived from an EMBL/GenBank/DDBJ whole genome shotgun (WGS) entry which is preliminary data.</text>
</comment>
<sequence>MRRYLPVAAIALLLTGCSTTTPQRSGSLPEQPTLTAPTSNQTGTSSQTGASGYVPLELGDTAELSAEVDGSKPATWTIEKIEIDPPCSGRNGSSDTGHVLVLHVRADSGPDKYAAEQIPDAFRYTSFAEPGKNGTAIQASPSLCKSSEPHSQPLPVPYQLNQQLTGTVALIVPEANGTLIQNNPLLKGEGWRWSYPAK</sequence>
<evidence type="ECO:0000313" key="3">
    <source>
        <dbReference type="Proteomes" id="UP000274843"/>
    </source>
</evidence>
<accession>A0A3N2H6Y0</accession>
<dbReference type="GeneID" id="301848340"/>
<feature type="compositionally biased region" description="Low complexity" evidence="1">
    <location>
        <begin position="38"/>
        <end position="52"/>
    </location>
</feature>
<dbReference type="RefSeq" id="WP_027929497.1">
    <property type="nucleotide sequence ID" value="NZ_JBHXOR010000010.1"/>
</dbReference>
<evidence type="ECO:0000313" key="2">
    <source>
        <dbReference type="EMBL" id="ROS44654.1"/>
    </source>
</evidence>
<feature type="compositionally biased region" description="Polar residues" evidence="1">
    <location>
        <begin position="19"/>
        <end position="37"/>
    </location>
</feature>
<proteinExistence type="predicted"/>
<reference evidence="2 3" key="1">
    <citation type="submission" date="2018-11" db="EMBL/GenBank/DDBJ databases">
        <title>Sequencing the genomes of 1000 actinobacteria strains.</title>
        <authorList>
            <person name="Klenk H.-P."/>
        </authorList>
    </citation>
    <scope>NUCLEOTIDE SEQUENCE [LARGE SCALE GENOMIC DNA]</scope>
    <source>
        <strain evidence="2 3">DSM 44348</strain>
    </source>
</reference>
<organism evidence="2 3">
    <name type="scientific">Amycolatopsis thermoflava</name>
    <dbReference type="NCBI Taxonomy" id="84480"/>
    <lineage>
        <taxon>Bacteria</taxon>
        <taxon>Bacillati</taxon>
        <taxon>Actinomycetota</taxon>
        <taxon>Actinomycetes</taxon>
        <taxon>Pseudonocardiales</taxon>
        <taxon>Pseudonocardiaceae</taxon>
        <taxon>Amycolatopsis</taxon>
        <taxon>Amycolatopsis methanolica group</taxon>
    </lineage>
</organism>
<dbReference type="Proteomes" id="UP000274843">
    <property type="component" value="Unassembled WGS sequence"/>
</dbReference>
<gene>
    <name evidence="2" type="ORF">EDD35_7100</name>
</gene>
<protein>
    <recommendedName>
        <fullName evidence="4">Lipoprotein</fullName>
    </recommendedName>
</protein>
<dbReference type="AlphaFoldDB" id="A0A3N2H6Y0"/>
<keyword evidence="3" id="KW-1185">Reference proteome</keyword>